<dbReference type="AlphaFoldDB" id="A0A699ZGV8"/>
<sequence>MGGRTAGGRQAAACGDPGVHPGGREDEEEEGGQAPSAAAPLTHLPVTLSLLLSHYGPVRFCGSDATSAHPPLLPLRSGSGSQQAQAPGRGVAPAEPEAVRQQLLRVEELDRAEPGAGAEVRAVGERDVEAEGEGLPRRGPREGAWSSQRVRSRGQSRAQAGASEWVGRCAGWAGVSAARWKAGQMADKYVVQIADKNSIQAPMSSMASSSYSNGSGNIAEVFTNGIEQASHNMCIVYRQGVDVNGYAKVKASARPDAAAALPGGPPTPGAHGPPVLRPALRWPAAPPASLPHLERCPGGHAPLAAGLLAALCPAPDPRQQHQRAPA</sequence>
<keyword evidence="3" id="KW-1185">Reference proteome</keyword>
<feature type="region of interest" description="Disordered" evidence="1">
    <location>
        <begin position="257"/>
        <end position="279"/>
    </location>
</feature>
<feature type="compositionally biased region" description="Low complexity" evidence="1">
    <location>
        <begin position="269"/>
        <end position="279"/>
    </location>
</feature>
<feature type="non-terminal residue" evidence="2">
    <location>
        <position position="1"/>
    </location>
</feature>
<reference evidence="2 3" key="1">
    <citation type="submission" date="2020-02" db="EMBL/GenBank/DDBJ databases">
        <title>Draft genome sequence of Haematococcus lacustris strain NIES-144.</title>
        <authorList>
            <person name="Morimoto D."/>
            <person name="Nakagawa S."/>
            <person name="Yoshida T."/>
            <person name="Sawayama S."/>
        </authorList>
    </citation>
    <scope>NUCLEOTIDE SEQUENCE [LARGE SCALE GENOMIC DNA]</scope>
    <source>
        <strain evidence="2 3">NIES-144</strain>
    </source>
</reference>
<name>A0A699ZGV8_HAELA</name>
<feature type="region of interest" description="Disordered" evidence="1">
    <location>
        <begin position="1"/>
        <end position="40"/>
    </location>
</feature>
<feature type="region of interest" description="Disordered" evidence="1">
    <location>
        <begin position="109"/>
        <end position="156"/>
    </location>
</feature>
<organism evidence="2 3">
    <name type="scientific">Haematococcus lacustris</name>
    <name type="common">Green alga</name>
    <name type="synonym">Haematococcus pluvialis</name>
    <dbReference type="NCBI Taxonomy" id="44745"/>
    <lineage>
        <taxon>Eukaryota</taxon>
        <taxon>Viridiplantae</taxon>
        <taxon>Chlorophyta</taxon>
        <taxon>core chlorophytes</taxon>
        <taxon>Chlorophyceae</taxon>
        <taxon>CS clade</taxon>
        <taxon>Chlamydomonadales</taxon>
        <taxon>Haematococcaceae</taxon>
        <taxon>Haematococcus</taxon>
    </lineage>
</organism>
<evidence type="ECO:0000313" key="2">
    <source>
        <dbReference type="EMBL" id="GFH21803.1"/>
    </source>
</evidence>
<proteinExistence type="predicted"/>
<protein>
    <submittedName>
        <fullName evidence="2">Uncharacterized protein</fullName>
    </submittedName>
</protein>
<feature type="compositionally biased region" description="Basic and acidic residues" evidence="1">
    <location>
        <begin position="122"/>
        <end position="141"/>
    </location>
</feature>
<evidence type="ECO:0000313" key="3">
    <source>
        <dbReference type="Proteomes" id="UP000485058"/>
    </source>
</evidence>
<dbReference type="EMBL" id="BLLF01001908">
    <property type="protein sequence ID" value="GFH21803.1"/>
    <property type="molecule type" value="Genomic_DNA"/>
</dbReference>
<comment type="caution">
    <text evidence="2">The sequence shown here is derived from an EMBL/GenBank/DDBJ whole genome shotgun (WGS) entry which is preliminary data.</text>
</comment>
<gene>
    <name evidence="2" type="ORF">HaLaN_19172</name>
</gene>
<feature type="region of interest" description="Disordered" evidence="1">
    <location>
        <begin position="71"/>
        <end position="97"/>
    </location>
</feature>
<accession>A0A699ZGV8</accession>
<feature type="compositionally biased region" description="Low complexity" evidence="1">
    <location>
        <begin position="142"/>
        <end position="156"/>
    </location>
</feature>
<evidence type="ECO:0000256" key="1">
    <source>
        <dbReference type="SAM" id="MobiDB-lite"/>
    </source>
</evidence>
<dbReference type="Proteomes" id="UP000485058">
    <property type="component" value="Unassembled WGS sequence"/>
</dbReference>